<evidence type="ECO:0000256" key="1">
    <source>
        <dbReference type="ARBA" id="ARBA00005564"/>
    </source>
</evidence>
<reference evidence="5" key="1">
    <citation type="submission" date="2017-06" db="EMBL/GenBank/DDBJ databases">
        <authorList>
            <person name="Varghese N."/>
            <person name="Submissions S."/>
        </authorList>
    </citation>
    <scope>NUCLEOTIDE SEQUENCE [LARGE SCALE GENOMIC DNA]</scope>
    <source>
        <strain evidence="5">DSM 11116</strain>
    </source>
</reference>
<dbReference type="InterPro" id="IPR050282">
    <property type="entry name" value="Cycloisomerase_2"/>
</dbReference>
<protein>
    <submittedName>
        <fullName evidence="4">6-phosphogluconolactonase</fullName>
    </submittedName>
</protein>
<evidence type="ECO:0000256" key="2">
    <source>
        <dbReference type="ARBA" id="ARBA00022526"/>
    </source>
</evidence>
<name>A0A212TFP9_9BACT</name>
<keyword evidence="2" id="KW-0313">Glucose metabolism</keyword>
<dbReference type="PANTHER" id="PTHR30344">
    <property type="entry name" value="6-PHOSPHOGLUCONOLACTONASE-RELATED"/>
    <property type="match status" value="1"/>
</dbReference>
<dbReference type="SUPFAM" id="SSF51004">
    <property type="entry name" value="C-terminal (heme d1) domain of cytochrome cd1-nitrite reductase"/>
    <property type="match status" value="1"/>
</dbReference>
<dbReference type="GO" id="GO:0017057">
    <property type="term" value="F:6-phosphogluconolactonase activity"/>
    <property type="evidence" value="ECO:0007669"/>
    <property type="project" value="TreeGrafter"/>
</dbReference>
<evidence type="ECO:0000313" key="5">
    <source>
        <dbReference type="Proteomes" id="UP000198131"/>
    </source>
</evidence>
<keyword evidence="3" id="KW-0732">Signal</keyword>
<organism evidence="4 5">
    <name type="scientific">Hymenobacter gelipurpurascens</name>
    <dbReference type="NCBI Taxonomy" id="89968"/>
    <lineage>
        <taxon>Bacteria</taxon>
        <taxon>Pseudomonadati</taxon>
        <taxon>Bacteroidota</taxon>
        <taxon>Cytophagia</taxon>
        <taxon>Cytophagales</taxon>
        <taxon>Hymenobacteraceae</taxon>
        <taxon>Hymenobacter</taxon>
    </lineage>
</organism>
<dbReference type="EMBL" id="FYEW01000001">
    <property type="protein sequence ID" value="SNC64664.1"/>
    <property type="molecule type" value="Genomic_DNA"/>
</dbReference>
<accession>A0A212TFP9</accession>
<keyword evidence="2" id="KW-0119">Carbohydrate metabolism</keyword>
<proteinExistence type="inferred from homology"/>
<keyword evidence="5" id="KW-1185">Reference proteome</keyword>
<dbReference type="InterPro" id="IPR015943">
    <property type="entry name" value="WD40/YVTN_repeat-like_dom_sf"/>
</dbReference>
<evidence type="ECO:0000313" key="4">
    <source>
        <dbReference type="EMBL" id="SNC64664.1"/>
    </source>
</evidence>
<dbReference type="AlphaFoldDB" id="A0A212TFP9"/>
<dbReference type="PROSITE" id="PS51257">
    <property type="entry name" value="PROKAR_LIPOPROTEIN"/>
    <property type="match status" value="1"/>
</dbReference>
<evidence type="ECO:0000256" key="3">
    <source>
        <dbReference type="SAM" id="SignalP"/>
    </source>
</evidence>
<dbReference type="PROSITE" id="PS51318">
    <property type="entry name" value="TAT"/>
    <property type="match status" value="1"/>
</dbReference>
<feature type="signal peptide" evidence="3">
    <location>
        <begin position="1"/>
        <end position="27"/>
    </location>
</feature>
<dbReference type="InterPro" id="IPR011048">
    <property type="entry name" value="Haem_d1_sf"/>
</dbReference>
<dbReference type="InterPro" id="IPR006311">
    <property type="entry name" value="TAT_signal"/>
</dbReference>
<dbReference type="Pfam" id="PF10282">
    <property type="entry name" value="Lactonase"/>
    <property type="match status" value="1"/>
</dbReference>
<sequence length="399" mass="41765">MRHPSSLNRRRFLLSLGAGLAGGAVLAACARAGLGSSEAASCLVYVGSYGPADQENIVLYRLTPATGALTRVIGAKGGASPSFLTADGRHRFLYAVNEVDNYQGTPNGGVSAFAIDSTTGGLTLLNQQASGGTIPCYISLDAAGRHALVANYGSGSVAALPIGPGGQLQAATSIDQHQGHGPHKNQANARAHCLLPAPGGRHFFAVDLGNDTVYGYTLEAATGKLLGHPEPAFKAKPGAGPRILTFHPSKPLAYLINELDSTMTALAYDARQGTLTEIQTVPTLPPSFTEWNACADVHVSPNGRFLYGSNRGHNSLVVFAIDEKSGRLTLLEHVMLPGKTPRSFAFEPSGRVVLVAHQQSNTIVTYFADANTGRLTPTGISVELPAPVCLQVYPDFLRG</sequence>
<gene>
    <name evidence="4" type="ORF">SAMN06265337_1125</name>
</gene>
<dbReference type="GO" id="GO:0005829">
    <property type="term" value="C:cytosol"/>
    <property type="evidence" value="ECO:0007669"/>
    <property type="project" value="TreeGrafter"/>
</dbReference>
<dbReference type="OrthoDB" id="9790815at2"/>
<comment type="similarity">
    <text evidence="1">Belongs to the cycloisomerase 2 family.</text>
</comment>
<dbReference type="RefSeq" id="WP_088842394.1">
    <property type="nucleotide sequence ID" value="NZ_FYEW01000001.1"/>
</dbReference>
<dbReference type="PANTHER" id="PTHR30344:SF1">
    <property type="entry name" value="6-PHOSPHOGLUCONOLACTONASE"/>
    <property type="match status" value="1"/>
</dbReference>
<dbReference type="InterPro" id="IPR019405">
    <property type="entry name" value="Lactonase_7-beta_prop"/>
</dbReference>
<dbReference type="Gene3D" id="2.130.10.10">
    <property type="entry name" value="YVTN repeat-like/Quinoprotein amine dehydrogenase"/>
    <property type="match status" value="1"/>
</dbReference>
<dbReference type="Proteomes" id="UP000198131">
    <property type="component" value="Unassembled WGS sequence"/>
</dbReference>
<feature type="chain" id="PRO_5011967806" evidence="3">
    <location>
        <begin position="28"/>
        <end position="399"/>
    </location>
</feature>
<dbReference type="GO" id="GO:0006006">
    <property type="term" value="P:glucose metabolic process"/>
    <property type="evidence" value="ECO:0007669"/>
    <property type="project" value="UniProtKB-KW"/>
</dbReference>